<dbReference type="GO" id="GO:0005829">
    <property type="term" value="C:cytosol"/>
    <property type="evidence" value="ECO:0007669"/>
    <property type="project" value="TreeGrafter"/>
</dbReference>
<evidence type="ECO:0000256" key="13">
    <source>
        <dbReference type="PROSITE-ProRule" id="PRU00169"/>
    </source>
</evidence>
<dbReference type="SUPFAM" id="SSF52172">
    <property type="entry name" value="CheY-like"/>
    <property type="match status" value="1"/>
</dbReference>
<dbReference type="PROSITE" id="PS51755">
    <property type="entry name" value="OMPR_PHOB"/>
    <property type="match status" value="1"/>
</dbReference>
<evidence type="ECO:0000256" key="11">
    <source>
        <dbReference type="ARBA" id="ARBA00023163"/>
    </source>
</evidence>
<dbReference type="InterPro" id="IPR036388">
    <property type="entry name" value="WH-like_DNA-bd_sf"/>
</dbReference>
<name>A0A1C2J2I7_ACITH</name>
<keyword evidence="11" id="KW-0804">Transcription</keyword>
<keyword evidence="10" id="KW-0010">Activator</keyword>
<evidence type="ECO:0000256" key="4">
    <source>
        <dbReference type="ARBA" id="ARBA00022490"/>
    </source>
</evidence>
<dbReference type="Gene3D" id="1.10.10.10">
    <property type="entry name" value="Winged helix-like DNA-binding domain superfamily/Winged helix DNA-binding domain"/>
    <property type="match status" value="1"/>
</dbReference>
<dbReference type="Pfam" id="PF00486">
    <property type="entry name" value="Trans_reg_C"/>
    <property type="match status" value="1"/>
</dbReference>
<evidence type="ECO:0000256" key="2">
    <source>
        <dbReference type="ARBA" id="ARBA00013332"/>
    </source>
</evidence>
<evidence type="ECO:0000313" key="18">
    <source>
        <dbReference type="Proteomes" id="UP000095008"/>
    </source>
</evidence>
<dbReference type="InterPro" id="IPR011879">
    <property type="entry name" value="Sig_transdc_resp-reg_PhoB"/>
</dbReference>
<dbReference type="Gene3D" id="6.10.250.690">
    <property type="match status" value="1"/>
</dbReference>
<dbReference type="CDD" id="cd00383">
    <property type="entry name" value="trans_reg_C"/>
    <property type="match status" value="1"/>
</dbReference>
<evidence type="ECO:0000259" key="15">
    <source>
        <dbReference type="PROSITE" id="PS50110"/>
    </source>
</evidence>
<sequence length="238" mass="27135">MEEEKISSARILVVEDEEGIQELLRVALKRQGFEVRCESSVESAEPALQSWAPQLVILDWMLPGENGLAWCRALRRCEETQKLPIILLTARGEEGDRVHGLESGADDYLAKPFSPRELVARVNALLRRSYGNNSAGVVKLGELHVDLRAHRVYVKDVQLHLGPTEFRLLRLFVTNPDRVFSRDMLLDQIWGRQSFIEERTVDVHIRRLRRVLDEYGHAPLIETVRGEGYRCSAVVGDV</sequence>
<dbReference type="GO" id="GO:0032993">
    <property type="term" value="C:protein-DNA complex"/>
    <property type="evidence" value="ECO:0007669"/>
    <property type="project" value="TreeGrafter"/>
</dbReference>
<dbReference type="SMART" id="SM00448">
    <property type="entry name" value="REC"/>
    <property type="match status" value="1"/>
</dbReference>
<dbReference type="RefSeq" id="WP_010638767.1">
    <property type="nucleotide sequence ID" value="NZ_JAAOMO010000069.1"/>
</dbReference>
<dbReference type="PROSITE" id="PS50110">
    <property type="entry name" value="RESPONSE_REGULATORY"/>
    <property type="match status" value="1"/>
</dbReference>
<comment type="function">
    <text evidence="12">This protein is a positive regulator for the phosphate regulon. Transcription of this operon is positively regulated by PhoB and PhoR when phosphate is limited.</text>
</comment>
<feature type="domain" description="Response regulatory" evidence="15">
    <location>
        <begin position="10"/>
        <end position="126"/>
    </location>
</feature>
<evidence type="ECO:0000256" key="14">
    <source>
        <dbReference type="PROSITE-ProRule" id="PRU01091"/>
    </source>
</evidence>
<dbReference type="Proteomes" id="UP000095008">
    <property type="component" value="Unassembled WGS sequence"/>
</dbReference>
<dbReference type="InterPro" id="IPR016032">
    <property type="entry name" value="Sig_transdc_resp-reg_C-effctor"/>
</dbReference>
<dbReference type="AlphaFoldDB" id="A0A1C2J2I7"/>
<dbReference type="InterPro" id="IPR001789">
    <property type="entry name" value="Sig_transdc_resp-reg_receiver"/>
</dbReference>
<keyword evidence="3" id="KW-0813">Transport</keyword>
<organism evidence="17 18">
    <name type="scientific">Acidithiobacillus thiooxidans</name>
    <name type="common">Thiobacillus thiooxidans</name>
    <dbReference type="NCBI Taxonomy" id="930"/>
    <lineage>
        <taxon>Bacteria</taxon>
        <taxon>Pseudomonadati</taxon>
        <taxon>Pseudomonadota</taxon>
        <taxon>Acidithiobacillia</taxon>
        <taxon>Acidithiobacillales</taxon>
        <taxon>Acidithiobacillaceae</taxon>
        <taxon>Acidithiobacillus</taxon>
    </lineage>
</organism>
<dbReference type="EMBL" id="LWRY01000308">
    <property type="protein sequence ID" value="OCX67604.1"/>
    <property type="molecule type" value="Genomic_DNA"/>
</dbReference>
<keyword evidence="7" id="KW-0902">Two-component regulatory system</keyword>
<keyword evidence="6" id="KW-0592">Phosphate transport</keyword>
<evidence type="ECO:0000256" key="6">
    <source>
        <dbReference type="ARBA" id="ARBA00022592"/>
    </source>
</evidence>
<keyword evidence="8" id="KW-0805">Transcription regulation</keyword>
<accession>A0A1C2J2I7</accession>
<protein>
    <recommendedName>
        <fullName evidence="2">Phosphate regulon transcriptional regulatory protein PhoB</fullName>
    </recommendedName>
</protein>
<evidence type="ECO:0000256" key="10">
    <source>
        <dbReference type="ARBA" id="ARBA00023159"/>
    </source>
</evidence>
<evidence type="ECO:0000256" key="3">
    <source>
        <dbReference type="ARBA" id="ARBA00022448"/>
    </source>
</evidence>
<keyword evidence="18" id="KW-1185">Reference proteome</keyword>
<dbReference type="GO" id="GO:0006817">
    <property type="term" value="P:phosphate ion transport"/>
    <property type="evidence" value="ECO:0007669"/>
    <property type="project" value="UniProtKB-KW"/>
</dbReference>
<dbReference type="PANTHER" id="PTHR48111">
    <property type="entry name" value="REGULATOR OF RPOS"/>
    <property type="match status" value="1"/>
</dbReference>
<dbReference type="OrthoDB" id="9802426at2"/>
<feature type="DNA-binding region" description="OmpR/PhoB-type" evidence="14">
    <location>
        <begin position="135"/>
        <end position="233"/>
    </location>
</feature>
<evidence type="ECO:0000256" key="9">
    <source>
        <dbReference type="ARBA" id="ARBA00023125"/>
    </source>
</evidence>
<gene>
    <name evidence="17" type="ORF">A6M23_20515</name>
</gene>
<feature type="modified residue" description="4-aspartylphosphate" evidence="13">
    <location>
        <position position="59"/>
    </location>
</feature>
<dbReference type="SUPFAM" id="SSF46894">
    <property type="entry name" value="C-terminal effector domain of the bipartite response regulators"/>
    <property type="match status" value="1"/>
</dbReference>
<evidence type="ECO:0000256" key="5">
    <source>
        <dbReference type="ARBA" id="ARBA00022553"/>
    </source>
</evidence>
<evidence type="ECO:0000259" key="16">
    <source>
        <dbReference type="PROSITE" id="PS51755"/>
    </source>
</evidence>
<dbReference type="InterPro" id="IPR039420">
    <property type="entry name" value="WalR-like"/>
</dbReference>
<dbReference type="Pfam" id="PF00072">
    <property type="entry name" value="Response_reg"/>
    <property type="match status" value="1"/>
</dbReference>
<evidence type="ECO:0000313" key="17">
    <source>
        <dbReference type="EMBL" id="OCX67604.1"/>
    </source>
</evidence>
<keyword evidence="9 14" id="KW-0238">DNA-binding</keyword>
<evidence type="ECO:0000256" key="8">
    <source>
        <dbReference type="ARBA" id="ARBA00023015"/>
    </source>
</evidence>
<evidence type="ECO:0000256" key="7">
    <source>
        <dbReference type="ARBA" id="ARBA00023012"/>
    </source>
</evidence>
<feature type="domain" description="OmpR/PhoB-type" evidence="16">
    <location>
        <begin position="135"/>
        <end position="233"/>
    </location>
</feature>
<dbReference type="NCBIfam" id="TIGR02154">
    <property type="entry name" value="PhoB"/>
    <property type="match status" value="1"/>
</dbReference>
<dbReference type="Gene3D" id="3.40.50.2300">
    <property type="match status" value="1"/>
</dbReference>
<dbReference type="GO" id="GO:0000156">
    <property type="term" value="F:phosphorelay response regulator activity"/>
    <property type="evidence" value="ECO:0007669"/>
    <property type="project" value="InterPro"/>
</dbReference>
<keyword evidence="4" id="KW-0963">Cytoplasm</keyword>
<evidence type="ECO:0000256" key="1">
    <source>
        <dbReference type="ARBA" id="ARBA00004496"/>
    </source>
</evidence>
<proteinExistence type="predicted"/>
<dbReference type="SMART" id="SM00862">
    <property type="entry name" value="Trans_reg_C"/>
    <property type="match status" value="1"/>
</dbReference>
<evidence type="ECO:0000256" key="12">
    <source>
        <dbReference type="ARBA" id="ARBA00024735"/>
    </source>
</evidence>
<reference evidence="17" key="1">
    <citation type="journal article" date="2016" name="Int. J. Mol. Sci.">
        <title>Comparative genomics of the extreme acidophile Acidithiobacillus thiooxidans reveals intraspecific divergence and niche adaptation.</title>
        <authorList>
            <person name="Zhang X."/>
            <person name="Feng X."/>
            <person name="Tao J."/>
            <person name="Ma L."/>
            <person name="Xiao Y."/>
            <person name="Liang Y."/>
            <person name="Liu X."/>
            <person name="Yin H."/>
        </authorList>
    </citation>
    <scope>NUCLEOTIDE SEQUENCE [LARGE SCALE GENOMIC DNA]</scope>
    <source>
        <strain evidence="17">DXS-W</strain>
    </source>
</reference>
<dbReference type="InterPro" id="IPR011006">
    <property type="entry name" value="CheY-like_superfamily"/>
</dbReference>
<dbReference type="GO" id="GO:0006355">
    <property type="term" value="P:regulation of DNA-templated transcription"/>
    <property type="evidence" value="ECO:0007669"/>
    <property type="project" value="InterPro"/>
</dbReference>
<comment type="caution">
    <text evidence="17">The sequence shown here is derived from an EMBL/GenBank/DDBJ whole genome shotgun (WGS) entry which is preliminary data.</text>
</comment>
<dbReference type="GO" id="GO:0000976">
    <property type="term" value="F:transcription cis-regulatory region binding"/>
    <property type="evidence" value="ECO:0007669"/>
    <property type="project" value="TreeGrafter"/>
</dbReference>
<comment type="subcellular location">
    <subcellularLocation>
        <location evidence="1">Cytoplasm</location>
    </subcellularLocation>
</comment>
<dbReference type="InterPro" id="IPR001867">
    <property type="entry name" value="OmpR/PhoB-type_DNA-bd"/>
</dbReference>
<dbReference type="PANTHER" id="PTHR48111:SF40">
    <property type="entry name" value="PHOSPHATE REGULON TRANSCRIPTIONAL REGULATORY PROTEIN PHOB"/>
    <property type="match status" value="1"/>
</dbReference>
<keyword evidence="5 13" id="KW-0597">Phosphoprotein</keyword>